<dbReference type="Proteomes" id="UP000015101">
    <property type="component" value="Unassembled WGS sequence"/>
</dbReference>
<organism evidence="4 5">
    <name type="scientific">Helobdella robusta</name>
    <name type="common">Californian leech</name>
    <dbReference type="NCBI Taxonomy" id="6412"/>
    <lineage>
        <taxon>Eukaryota</taxon>
        <taxon>Metazoa</taxon>
        <taxon>Spiralia</taxon>
        <taxon>Lophotrochozoa</taxon>
        <taxon>Annelida</taxon>
        <taxon>Clitellata</taxon>
        <taxon>Hirudinea</taxon>
        <taxon>Rhynchobdellida</taxon>
        <taxon>Glossiphoniidae</taxon>
        <taxon>Helobdella</taxon>
    </lineage>
</organism>
<feature type="transmembrane region" description="Helical" evidence="2">
    <location>
        <begin position="145"/>
        <end position="165"/>
    </location>
</feature>
<keyword evidence="2" id="KW-0472">Membrane</keyword>
<evidence type="ECO:0000313" key="4">
    <source>
        <dbReference type="EnsemblMetazoa" id="HelroP164782"/>
    </source>
</evidence>
<reference evidence="3 5" key="2">
    <citation type="journal article" date="2013" name="Nature">
        <title>Insights into bilaterian evolution from three spiralian genomes.</title>
        <authorList>
            <person name="Simakov O."/>
            <person name="Marletaz F."/>
            <person name="Cho S.J."/>
            <person name="Edsinger-Gonzales E."/>
            <person name="Havlak P."/>
            <person name="Hellsten U."/>
            <person name="Kuo D.H."/>
            <person name="Larsson T."/>
            <person name="Lv J."/>
            <person name="Arendt D."/>
            <person name="Savage R."/>
            <person name="Osoegawa K."/>
            <person name="de Jong P."/>
            <person name="Grimwood J."/>
            <person name="Chapman J.A."/>
            <person name="Shapiro H."/>
            <person name="Aerts A."/>
            <person name="Otillar R.P."/>
            <person name="Terry A.Y."/>
            <person name="Boore J.L."/>
            <person name="Grigoriev I.V."/>
            <person name="Lindberg D.R."/>
            <person name="Seaver E.C."/>
            <person name="Weisblat D.A."/>
            <person name="Putnam N.H."/>
            <person name="Rokhsar D.S."/>
        </authorList>
    </citation>
    <scope>NUCLEOTIDE SEQUENCE</scope>
</reference>
<evidence type="ECO:0000256" key="2">
    <source>
        <dbReference type="SAM" id="Phobius"/>
    </source>
</evidence>
<feature type="compositionally biased region" description="Polar residues" evidence="1">
    <location>
        <begin position="10"/>
        <end position="26"/>
    </location>
</feature>
<gene>
    <name evidence="4" type="primary">20200683</name>
    <name evidence="3" type="ORF">HELRODRAFT_164782</name>
</gene>
<reference evidence="5" key="1">
    <citation type="submission" date="2012-12" db="EMBL/GenBank/DDBJ databases">
        <authorList>
            <person name="Hellsten U."/>
            <person name="Grimwood J."/>
            <person name="Chapman J.A."/>
            <person name="Shapiro H."/>
            <person name="Aerts A."/>
            <person name="Otillar R.P."/>
            <person name="Terry A.Y."/>
            <person name="Boore J.L."/>
            <person name="Simakov O."/>
            <person name="Marletaz F."/>
            <person name="Cho S.-J."/>
            <person name="Edsinger-Gonzales E."/>
            <person name="Havlak P."/>
            <person name="Kuo D.-H."/>
            <person name="Larsson T."/>
            <person name="Lv J."/>
            <person name="Arendt D."/>
            <person name="Savage R."/>
            <person name="Osoegawa K."/>
            <person name="de Jong P."/>
            <person name="Lindberg D.R."/>
            <person name="Seaver E.C."/>
            <person name="Weisblat D.A."/>
            <person name="Putnam N.H."/>
            <person name="Grigoriev I.V."/>
            <person name="Rokhsar D.S."/>
        </authorList>
    </citation>
    <scope>NUCLEOTIDE SEQUENCE</scope>
</reference>
<evidence type="ECO:0000313" key="3">
    <source>
        <dbReference type="EMBL" id="ESN92693.1"/>
    </source>
</evidence>
<feature type="compositionally biased region" description="Polar residues" evidence="1">
    <location>
        <begin position="35"/>
        <end position="51"/>
    </location>
</feature>
<feature type="transmembrane region" description="Helical" evidence="2">
    <location>
        <begin position="103"/>
        <end position="125"/>
    </location>
</feature>
<evidence type="ECO:0000256" key="1">
    <source>
        <dbReference type="SAM" id="MobiDB-lite"/>
    </source>
</evidence>
<dbReference type="EnsemblMetazoa" id="HelroT164782">
    <property type="protein sequence ID" value="HelroP164782"/>
    <property type="gene ID" value="HelroG164782"/>
</dbReference>
<protein>
    <submittedName>
        <fullName evidence="3 4">Uncharacterized protein</fullName>
    </submittedName>
</protein>
<dbReference type="InParanoid" id="T1EVT3"/>
<keyword evidence="5" id="KW-1185">Reference proteome</keyword>
<dbReference type="HOGENOM" id="CLU_1564579_0_0_1"/>
<accession>T1EVT3</accession>
<dbReference type="RefSeq" id="XP_009029000.1">
    <property type="nucleotide sequence ID" value="XM_009030752.1"/>
</dbReference>
<dbReference type="AlphaFoldDB" id="T1EVT3"/>
<keyword evidence="2" id="KW-0812">Transmembrane</keyword>
<keyword evidence="2" id="KW-1133">Transmembrane helix</keyword>
<sequence>MKKIHPPPAYTSNNFEVSVEDQQALQQPYPDEQQSHPQPSQKKCPQEPQICSQPKQVKTSCIYTVENKPDEGGPENVKVVQIDQPDGDVITDDQAKVDFRRTLFARFSICSSCGSVCLLIVNILTIVCRSNEDAKSAEACVMASFIFFNFNLFFLIIAIITLIRLKKASSL</sequence>
<name>T1EVT3_HELRO</name>
<feature type="region of interest" description="Disordered" evidence="1">
    <location>
        <begin position="1"/>
        <end position="51"/>
    </location>
</feature>
<dbReference type="CTD" id="20200683"/>
<dbReference type="EMBL" id="KB097639">
    <property type="protein sequence ID" value="ESN92693.1"/>
    <property type="molecule type" value="Genomic_DNA"/>
</dbReference>
<reference evidence="4" key="3">
    <citation type="submission" date="2015-06" db="UniProtKB">
        <authorList>
            <consortium name="EnsemblMetazoa"/>
        </authorList>
    </citation>
    <scope>IDENTIFICATION</scope>
</reference>
<evidence type="ECO:0000313" key="5">
    <source>
        <dbReference type="Proteomes" id="UP000015101"/>
    </source>
</evidence>
<dbReference type="GeneID" id="20200683"/>
<dbReference type="KEGG" id="hro:HELRODRAFT_164782"/>
<dbReference type="EMBL" id="AMQM01001824">
    <property type="status" value="NOT_ANNOTATED_CDS"/>
    <property type="molecule type" value="Genomic_DNA"/>
</dbReference>
<proteinExistence type="predicted"/>